<dbReference type="SMART" id="SM00825">
    <property type="entry name" value="PKS_KS"/>
    <property type="match status" value="1"/>
</dbReference>
<dbReference type="SUPFAM" id="SSF53901">
    <property type="entry name" value="Thiolase-like"/>
    <property type="match status" value="1"/>
</dbReference>
<evidence type="ECO:0000256" key="1">
    <source>
        <dbReference type="ARBA" id="ARBA00008467"/>
    </source>
</evidence>
<keyword evidence="2 3" id="KW-0808">Transferase</keyword>
<protein>
    <submittedName>
        <fullName evidence="6">Beta-ACP synthase</fullName>
    </submittedName>
</protein>
<dbReference type="InterPro" id="IPR014030">
    <property type="entry name" value="Ketoacyl_synth_N"/>
</dbReference>
<reference evidence="6 7" key="1">
    <citation type="journal article" date="2016" name="C (Basel)">
        <title>Selective Growth of and Electricity Production by Marine Exoelectrogenic Bacteria in Self-Aggregated Hydrogel of Microbially Reduced Graphene Oxide.</title>
        <authorList>
            <person name="Yoshida N."/>
            <person name="Goto Y."/>
            <person name="Miyata Y."/>
        </authorList>
    </citation>
    <scope>NUCLEOTIDE SEQUENCE [LARGE SCALE GENOMIC DNA]</scope>
    <source>
        <strain evidence="6 7">NIT-T3</strain>
    </source>
</reference>
<dbReference type="PROSITE" id="PS52004">
    <property type="entry name" value="KS3_2"/>
    <property type="match status" value="1"/>
</dbReference>
<feature type="signal peptide" evidence="4">
    <location>
        <begin position="1"/>
        <end position="23"/>
    </location>
</feature>
<dbReference type="Pfam" id="PF00109">
    <property type="entry name" value="ketoacyl-synt"/>
    <property type="match status" value="1"/>
</dbReference>
<dbReference type="InterPro" id="IPR018201">
    <property type="entry name" value="Ketoacyl_synth_AS"/>
</dbReference>
<proteinExistence type="inferred from homology"/>
<evidence type="ECO:0000256" key="4">
    <source>
        <dbReference type="SAM" id="SignalP"/>
    </source>
</evidence>
<dbReference type="InterPro" id="IPR020841">
    <property type="entry name" value="PKS_Beta-ketoAc_synthase_dom"/>
</dbReference>
<keyword evidence="4" id="KW-0732">Signal</keyword>
<dbReference type="RefSeq" id="WP_221250681.1">
    <property type="nucleotide sequence ID" value="NZ_AP024355.1"/>
</dbReference>
<evidence type="ECO:0000313" key="6">
    <source>
        <dbReference type="EMBL" id="BCR03200.1"/>
    </source>
</evidence>
<evidence type="ECO:0000313" key="7">
    <source>
        <dbReference type="Proteomes" id="UP001319827"/>
    </source>
</evidence>
<feature type="domain" description="Ketosynthase family 3 (KS3)" evidence="5">
    <location>
        <begin position="4"/>
        <end position="396"/>
    </location>
</feature>
<dbReference type="Pfam" id="PF02801">
    <property type="entry name" value="Ketoacyl-synt_C"/>
    <property type="match status" value="1"/>
</dbReference>
<gene>
    <name evidence="6" type="ORF">DESUT3_02690</name>
</gene>
<organism evidence="6 7">
    <name type="scientific">Desulfuromonas versatilis</name>
    <dbReference type="NCBI Taxonomy" id="2802975"/>
    <lineage>
        <taxon>Bacteria</taxon>
        <taxon>Pseudomonadati</taxon>
        <taxon>Thermodesulfobacteriota</taxon>
        <taxon>Desulfuromonadia</taxon>
        <taxon>Desulfuromonadales</taxon>
        <taxon>Desulfuromonadaceae</taxon>
        <taxon>Desulfuromonas</taxon>
    </lineage>
</organism>
<reference evidence="6 7" key="2">
    <citation type="journal article" date="2021" name="Int. J. Syst. Evol. Microbiol.">
        <title>Isolation and Polyphasic Characterization of Desulfuromonas versatilis sp. Nov., an Electrogenic Bacteria Capable of Versatile Metabolism Isolated from a Graphene Oxide-Reducing Enrichment Culture.</title>
        <authorList>
            <person name="Xie L."/>
            <person name="Yoshida N."/>
            <person name="Ishii S."/>
            <person name="Meng L."/>
        </authorList>
    </citation>
    <scope>NUCLEOTIDE SEQUENCE [LARGE SCALE GENOMIC DNA]</scope>
    <source>
        <strain evidence="6 7">NIT-T3</strain>
    </source>
</reference>
<dbReference type="EMBL" id="AP024355">
    <property type="protein sequence ID" value="BCR03200.1"/>
    <property type="molecule type" value="Genomic_DNA"/>
</dbReference>
<evidence type="ECO:0000259" key="5">
    <source>
        <dbReference type="PROSITE" id="PS52004"/>
    </source>
</evidence>
<dbReference type="InterPro" id="IPR016039">
    <property type="entry name" value="Thiolase-like"/>
</dbReference>
<dbReference type="CDD" id="cd00834">
    <property type="entry name" value="KAS_I_II"/>
    <property type="match status" value="1"/>
</dbReference>
<dbReference type="InterPro" id="IPR014031">
    <property type="entry name" value="Ketoacyl_synth_C"/>
</dbReference>
<dbReference type="PANTHER" id="PTHR11712:SF336">
    <property type="entry name" value="3-OXOACYL-[ACYL-CARRIER-PROTEIN] SYNTHASE, MITOCHONDRIAL"/>
    <property type="match status" value="1"/>
</dbReference>
<keyword evidence="7" id="KW-1185">Reference proteome</keyword>
<dbReference type="Gene3D" id="3.40.47.10">
    <property type="match status" value="1"/>
</dbReference>
<dbReference type="PROSITE" id="PS00606">
    <property type="entry name" value="KS3_1"/>
    <property type="match status" value="1"/>
</dbReference>
<name>A0ABM8HNU8_9BACT</name>
<feature type="chain" id="PRO_5047433542" evidence="4">
    <location>
        <begin position="24"/>
        <end position="400"/>
    </location>
</feature>
<dbReference type="PANTHER" id="PTHR11712">
    <property type="entry name" value="POLYKETIDE SYNTHASE-RELATED"/>
    <property type="match status" value="1"/>
</dbReference>
<accession>A0ABM8HNU8</accession>
<dbReference type="InterPro" id="IPR000794">
    <property type="entry name" value="Beta-ketoacyl_synthase"/>
</dbReference>
<sequence>MSPQRPVAVTGAGCLCAAGANLAACLEALFAGRRAPAPPSLFSTGHPASYPVFEVPEAFFPAAVPADPELLRTARLAVAASAEALADAGWEIGELRKLRVGVIVGTTVGSAMNNEEFYRDYRGGGRPDLAAIRRFLRSNPAAAVARHFGFDGPLQTVVNACSSATDALGIAAQWLRDDLCDLVLAGGADELCRTTYNGFISLMITDTEAVRPFDRTRRGLNLGEGAGMLVLESDALVQRRPGRARARLVGYGGACDAHHLTAPHPEGAGLRRALEEALAGAGCAPGEIAFVNAHGTGTPDNDRVESRTLAEVLPGVPFLSTKGFTGHTLGAAGGIEAAFTLACLEQGRIPGSVGFAEADPELPVAPVRQITATQGRLALSQSLAFGGNNAVIIFAKGERA</sequence>
<evidence type="ECO:0000256" key="3">
    <source>
        <dbReference type="RuleBase" id="RU003694"/>
    </source>
</evidence>
<dbReference type="Proteomes" id="UP001319827">
    <property type="component" value="Chromosome"/>
</dbReference>
<comment type="similarity">
    <text evidence="1 3">Belongs to the thiolase-like superfamily. Beta-ketoacyl-ACP synthases family.</text>
</comment>
<evidence type="ECO:0000256" key="2">
    <source>
        <dbReference type="ARBA" id="ARBA00022679"/>
    </source>
</evidence>